<organism evidence="1 2">
    <name type="scientific">Aureispira anguillae</name>
    <dbReference type="NCBI Taxonomy" id="2864201"/>
    <lineage>
        <taxon>Bacteria</taxon>
        <taxon>Pseudomonadati</taxon>
        <taxon>Bacteroidota</taxon>
        <taxon>Saprospiria</taxon>
        <taxon>Saprospirales</taxon>
        <taxon>Saprospiraceae</taxon>
        <taxon>Aureispira</taxon>
    </lineage>
</organism>
<dbReference type="EMBL" id="AP026867">
    <property type="protein sequence ID" value="BDS09979.1"/>
    <property type="molecule type" value="Genomic_DNA"/>
</dbReference>
<sequence length="47" mass="5619">MKNVLKQVGERGVELTSCWQINLKQHHIKQSIFFESIIFCKKLRFIV</sequence>
<reference evidence="1" key="1">
    <citation type="submission" date="2022-09" db="EMBL/GenBank/DDBJ databases">
        <title>Aureispira anguillicida sp. nov., isolated from Leptocephalus of Japanese eel Anguilla japonica.</title>
        <authorList>
            <person name="Yuasa K."/>
            <person name="Mekata T."/>
            <person name="Ikunari K."/>
        </authorList>
    </citation>
    <scope>NUCLEOTIDE SEQUENCE</scope>
    <source>
        <strain evidence="1">EL160426</strain>
    </source>
</reference>
<proteinExistence type="predicted"/>
<dbReference type="Proteomes" id="UP001060919">
    <property type="component" value="Chromosome"/>
</dbReference>
<keyword evidence="2" id="KW-1185">Reference proteome</keyword>
<name>A0A915YBF6_9BACT</name>
<protein>
    <submittedName>
        <fullName evidence="1">Uncharacterized protein</fullName>
    </submittedName>
</protein>
<evidence type="ECO:0000313" key="2">
    <source>
        <dbReference type="Proteomes" id="UP001060919"/>
    </source>
</evidence>
<accession>A0A915YBF6</accession>
<dbReference type="KEGG" id="aup:AsAng_0006840"/>
<gene>
    <name evidence="1" type="ORF">AsAng_0006840</name>
</gene>
<evidence type="ECO:0000313" key="1">
    <source>
        <dbReference type="EMBL" id="BDS09979.1"/>
    </source>
</evidence>
<dbReference type="AlphaFoldDB" id="A0A915YBF6"/>